<keyword evidence="2" id="KW-1185">Reference proteome</keyword>
<sequence length="204" mass="22580">MSVPRARLLALMKLFSTTYNPEGIRTGNKILRQRLRGPALASYYPRKVMAFRDFQDEFRPLELEVENDDELDRLEHVAAYIIPSHYAPLYCSNWPQSQSPREGVTEEGEGSGNHKQTHKEYASACGRVGQGTSFPVSLGSLTIVPSWSAIMVKIPNGKQQPAGHLCSAPLPAPLPARYGLGQLRVGPHRVGPHPTGTFLHEPRS</sequence>
<dbReference type="EMBL" id="JAGIZQ010000006">
    <property type="protein sequence ID" value="KAH6622983.1"/>
    <property type="molecule type" value="Genomic_DNA"/>
</dbReference>
<organism evidence="1 2">
    <name type="scientific">Chaetomium tenue</name>
    <dbReference type="NCBI Taxonomy" id="1854479"/>
    <lineage>
        <taxon>Eukaryota</taxon>
        <taxon>Fungi</taxon>
        <taxon>Dikarya</taxon>
        <taxon>Ascomycota</taxon>
        <taxon>Pezizomycotina</taxon>
        <taxon>Sordariomycetes</taxon>
        <taxon>Sordariomycetidae</taxon>
        <taxon>Sordariales</taxon>
        <taxon>Chaetomiaceae</taxon>
        <taxon>Chaetomium</taxon>
    </lineage>
</organism>
<protein>
    <submittedName>
        <fullName evidence="1">Mitochondrial ribosomal subunit S27-domain-containing protein</fullName>
    </submittedName>
</protein>
<evidence type="ECO:0000313" key="2">
    <source>
        <dbReference type="Proteomes" id="UP000724584"/>
    </source>
</evidence>
<comment type="caution">
    <text evidence="1">The sequence shown here is derived from an EMBL/GenBank/DDBJ whole genome shotgun (WGS) entry which is preliminary data.</text>
</comment>
<proteinExistence type="predicted"/>
<evidence type="ECO:0000313" key="1">
    <source>
        <dbReference type="EMBL" id="KAH6622983.1"/>
    </source>
</evidence>
<gene>
    <name evidence="1" type="ORF">F5144DRAFT_657040</name>
</gene>
<name>A0ACB7NX80_9PEZI</name>
<accession>A0ACB7NX80</accession>
<dbReference type="Proteomes" id="UP000724584">
    <property type="component" value="Unassembled WGS sequence"/>
</dbReference>
<reference evidence="1 2" key="1">
    <citation type="journal article" date="2021" name="Nat. Commun.">
        <title>Genetic determinants of endophytism in the Arabidopsis root mycobiome.</title>
        <authorList>
            <person name="Mesny F."/>
            <person name="Miyauchi S."/>
            <person name="Thiergart T."/>
            <person name="Pickel B."/>
            <person name="Atanasova L."/>
            <person name="Karlsson M."/>
            <person name="Huettel B."/>
            <person name="Barry K.W."/>
            <person name="Haridas S."/>
            <person name="Chen C."/>
            <person name="Bauer D."/>
            <person name="Andreopoulos W."/>
            <person name="Pangilinan J."/>
            <person name="LaButti K."/>
            <person name="Riley R."/>
            <person name="Lipzen A."/>
            <person name="Clum A."/>
            <person name="Drula E."/>
            <person name="Henrissat B."/>
            <person name="Kohler A."/>
            <person name="Grigoriev I.V."/>
            <person name="Martin F.M."/>
            <person name="Hacquard S."/>
        </authorList>
    </citation>
    <scope>NUCLEOTIDE SEQUENCE [LARGE SCALE GENOMIC DNA]</scope>
    <source>
        <strain evidence="1 2">MPI-SDFR-AT-0079</strain>
    </source>
</reference>